<protein>
    <submittedName>
        <fullName evidence="1">Uncharacterized protein</fullName>
    </submittedName>
</protein>
<comment type="caution">
    <text evidence="1">The sequence shown here is derived from an EMBL/GenBank/DDBJ whole genome shotgun (WGS) entry which is preliminary data.</text>
</comment>
<gene>
    <name evidence="1" type="ORF">F2Q69_00030025</name>
</gene>
<proteinExistence type="predicted"/>
<evidence type="ECO:0000313" key="2">
    <source>
        <dbReference type="Proteomes" id="UP000712600"/>
    </source>
</evidence>
<dbReference type="Proteomes" id="UP000712600">
    <property type="component" value="Unassembled WGS sequence"/>
</dbReference>
<sequence>MDIKLHWNSSLLLGRAFMATIGAVCKKQKNQLGLTLIDLNVYYDPVRILKSQTSYIEIGDDPGFIEVCYSDSGAERESDGEILIDTQLEPSIDRRFESTIDIALEAPVDSDPANEIDDF</sequence>
<dbReference type="AlphaFoldDB" id="A0A8S9SCB2"/>
<name>A0A8S9SCB2_BRACR</name>
<reference evidence="1" key="1">
    <citation type="submission" date="2019-12" db="EMBL/GenBank/DDBJ databases">
        <title>Genome sequencing and annotation of Brassica cretica.</title>
        <authorList>
            <person name="Studholme D.J."/>
            <person name="Sarris P."/>
        </authorList>
    </citation>
    <scope>NUCLEOTIDE SEQUENCE</scope>
    <source>
        <strain evidence="1">PFS-109/04</strain>
        <tissue evidence="1">Leaf</tissue>
    </source>
</reference>
<evidence type="ECO:0000313" key="1">
    <source>
        <dbReference type="EMBL" id="KAF3589772.1"/>
    </source>
</evidence>
<accession>A0A8S9SCB2</accession>
<dbReference type="EMBL" id="QGKX02000088">
    <property type="protein sequence ID" value="KAF3589772.1"/>
    <property type="molecule type" value="Genomic_DNA"/>
</dbReference>
<organism evidence="1 2">
    <name type="scientific">Brassica cretica</name>
    <name type="common">Mustard</name>
    <dbReference type="NCBI Taxonomy" id="69181"/>
    <lineage>
        <taxon>Eukaryota</taxon>
        <taxon>Viridiplantae</taxon>
        <taxon>Streptophyta</taxon>
        <taxon>Embryophyta</taxon>
        <taxon>Tracheophyta</taxon>
        <taxon>Spermatophyta</taxon>
        <taxon>Magnoliopsida</taxon>
        <taxon>eudicotyledons</taxon>
        <taxon>Gunneridae</taxon>
        <taxon>Pentapetalae</taxon>
        <taxon>rosids</taxon>
        <taxon>malvids</taxon>
        <taxon>Brassicales</taxon>
        <taxon>Brassicaceae</taxon>
        <taxon>Brassiceae</taxon>
        <taxon>Brassica</taxon>
    </lineage>
</organism>